<keyword evidence="13" id="KW-1185">Reference proteome</keyword>
<dbReference type="SUPFAM" id="SSF52402">
    <property type="entry name" value="Adenine nucleotide alpha hydrolases-like"/>
    <property type="match status" value="1"/>
</dbReference>
<dbReference type="PANTHER" id="PTHR46509">
    <property type="entry name" value="PHOSPHOADENOSINE PHOSPHOSULFATE REDUCTASE"/>
    <property type="match status" value="1"/>
</dbReference>
<dbReference type="NCBIfam" id="NF002537">
    <property type="entry name" value="PRK02090.1"/>
    <property type="match status" value="1"/>
</dbReference>
<evidence type="ECO:0000256" key="5">
    <source>
        <dbReference type="ARBA" id="ARBA00024327"/>
    </source>
</evidence>
<evidence type="ECO:0000259" key="11">
    <source>
        <dbReference type="Pfam" id="PF01507"/>
    </source>
</evidence>
<dbReference type="Gene3D" id="3.40.50.620">
    <property type="entry name" value="HUPs"/>
    <property type="match status" value="1"/>
</dbReference>
<dbReference type="NCBIfam" id="TIGR00434">
    <property type="entry name" value="cysH"/>
    <property type="match status" value="1"/>
</dbReference>
<reference evidence="12 13" key="1">
    <citation type="journal article" date="2024" name="Int. J. Mol. Sci.">
        <title>Exploration of Alicyclobacillus spp. Genome in Search of Antibiotic Resistance.</title>
        <authorList>
            <person name="Bucka-Kolendo J."/>
            <person name="Kiousi D.E."/>
            <person name="Dekowska A."/>
            <person name="Mikolajczuk-Szczyrba A."/>
            <person name="Karadedos D.M."/>
            <person name="Michael P."/>
            <person name="Galanis A."/>
            <person name="Sokolowska B."/>
        </authorList>
    </citation>
    <scope>NUCLEOTIDE SEQUENCE [LARGE SCALE GENOMIC DNA]</scope>
    <source>
        <strain evidence="12 13">KKP 3000</strain>
    </source>
</reference>
<dbReference type="GO" id="GO:0004604">
    <property type="term" value="F:phosphoadenylyl-sulfate reductase (thioredoxin) activity"/>
    <property type="evidence" value="ECO:0007669"/>
    <property type="project" value="UniProtKB-EC"/>
</dbReference>
<dbReference type="PIRSF" id="PIRSF000857">
    <property type="entry name" value="PAPS_reductase"/>
    <property type="match status" value="1"/>
</dbReference>
<comment type="similarity">
    <text evidence="1 10">Belongs to the PAPS reductase family. CysH subfamily.</text>
</comment>
<gene>
    <name evidence="10" type="primary">cysH</name>
    <name evidence="12" type="ORF">KKP3000_002950</name>
</gene>
<organism evidence="12 13">
    <name type="scientific">Alicyclobacillus fastidiosus</name>
    <dbReference type="NCBI Taxonomy" id="392011"/>
    <lineage>
        <taxon>Bacteria</taxon>
        <taxon>Bacillati</taxon>
        <taxon>Bacillota</taxon>
        <taxon>Bacilli</taxon>
        <taxon>Bacillales</taxon>
        <taxon>Alicyclobacillaceae</taxon>
        <taxon>Alicyclobacillus</taxon>
    </lineage>
</organism>
<dbReference type="PANTHER" id="PTHR46509:SF1">
    <property type="entry name" value="PHOSPHOADENOSINE PHOSPHOSULFATE REDUCTASE"/>
    <property type="match status" value="1"/>
</dbReference>
<dbReference type="NCBIfam" id="TIGR02055">
    <property type="entry name" value="APS_reductase"/>
    <property type="match status" value="1"/>
</dbReference>
<dbReference type="EMBL" id="JBDXSU010000003">
    <property type="protein sequence ID" value="MFB5189674.1"/>
    <property type="molecule type" value="Genomic_DNA"/>
</dbReference>
<evidence type="ECO:0000256" key="4">
    <source>
        <dbReference type="ARBA" id="ARBA00024298"/>
    </source>
</evidence>
<dbReference type="RefSeq" id="WP_275475277.1">
    <property type="nucleotide sequence ID" value="NZ_CP162940.1"/>
</dbReference>
<evidence type="ECO:0000313" key="12">
    <source>
        <dbReference type="EMBL" id="MFB5189674.1"/>
    </source>
</evidence>
<keyword evidence="3 10" id="KW-0560">Oxidoreductase</keyword>
<feature type="binding site" evidence="10">
    <location>
        <position position="120"/>
    </location>
    <ligand>
        <name>[4Fe-4S] cluster</name>
        <dbReference type="ChEBI" id="CHEBI:49883"/>
    </ligand>
</feature>
<dbReference type="InterPro" id="IPR011798">
    <property type="entry name" value="APS_reductase"/>
</dbReference>
<accession>A0ABV5ABS5</accession>
<comment type="pathway">
    <text evidence="5 10">Sulfur metabolism; hydrogen sulfide biosynthesis; sulfite from sulfate.</text>
</comment>
<proteinExistence type="inferred from homology"/>
<evidence type="ECO:0000256" key="6">
    <source>
        <dbReference type="ARBA" id="ARBA00024386"/>
    </source>
</evidence>
<evidence type="ECO:0000256" key="8">
    <source>
        <dbReference type="ARBA" id="ARBA00030894"/>
    </source>
</evidence>
<feature type="binding site" evidence="10">
    <location>
        <position position="121"/>
    </location>
    <ligand>
        <name>[4Fe-4S] cluster</name>
        <dbReference type="ChEBI" id="CHEBI:49883"/>
    </ligand>
</feature>
<feature type="active site" description="Nucleophile; cysteine thiosulfonate intermediate" evidence="10">
    <location>
        <position position="229"/>
    </location>
</feature>
<evidence type="ECO:0000256" key="10">
    <source>
        <dbReference type="HAMAP-Rule" id="MF_00063"/>
    </source>
</evidence>
<comment type="function">
    <text evidence="4 10">Catalyzes the formation of sulfite from adenosine 5'-phosphosulfate (APS) using thioredoxin as an electron donor.</text>
</comment>
<evidence type="ECO:0000256" key="2">
    <source>
        <dbReference type="ARBA" id="ARBA00022490"/>
    </source>
</evidence>
<dbReference type="Pfam" id="PF01507">
    <property type="entry name" value="PAPS_reduct"/>
    <property type="match status" value="1"/>
</dbReference>
<keyword evidence="10" id="KW-0408">Iron</keyword>
<feature type="domain" description="Phosphoadenosine phosphosulphate reductase" evidence="11">
    <location>
        <begin position="38"/>
        <end position="209"/>
    </location>
</feature>
<dbReference type="CDD" id="cd23945">
    <property type="entry name" value="PAPS_reductase"/>
    <property type="match status" value="1"/>
</dbReference>
<comment type="subcellular location">
    <subcellularLocation>
        <location evidence="10">Cytoplasm</location>
    </subcellularLocation>
</comment>
<feature type="binding site" evidence="10">
    <location>
        <position position="203"/>
    </location>
    <ligand>
        <name>[4Fe-4S] cluster</name>
        <dbReference type="ChEBI" id="CHEBI:49883"/>
    </ligand>
</feature>
<dbReference type="InterPro" id="IPR002500">
    <property type="entry name" value="PAPS_reduct_dom"/>
</dbReference>
<protein>
    <recommendedName>
        <fullName evidence="7 10">Adenosine 5'-phosphosulfate reductase</fullName>
        <shortName evidence="10">APS reductase</shortName>
        <ecNumber evidence="6 10">1.8.4.10</ecNumber>
    </recommendedName>
    <alternativeName>
        <fullName evidence="9 10">5'-adenylylsulfate reductase</fullName>
    </alternativeName>
    <alternativeName>
        <fullName evidence="8 10">Thioredoxin-dependent 5'-adenylylsulfate reductase</fullName>
    </alternativeName>
</protein>
<comment type="catalytic activity">
    <reaction evidence="10">
        <text>[thioredoxin]-disulfide + sulfite + AMP + 2 H(+) = adenosine 5'-phosphosulfate + [thioredoxin]-dithiol</text>
        <dbReference type="Rhea" id="RHEA:21976"/>
        <dbReference type="Rhea" id="RHEA-COMP:10698"/>
        <dbReference type="Rhea" id="RHEA-COMP:10700"/>
        <dbReference type="ChEBI" id="CHEBI:15378"/>
        <dbReference type="ChEBI" id="CHEBI:17359"/>
        <dbReference type="ChEBI" id="CHEBI:29950"/>
        <dbReference type="ChEBI" id="CHEBI:50058"/>
        <dbReference type="ChEBI" id="CHEBI:58243"/>
        <dbReference type="ChEBI" id="CHEBI:456215"/>
        <dbReference type="EC" id="1.8.4.10"/>
    </reaction>
</comment>
<feature type="binding site" evidence="10">
    <location>
        <position position="206"/>
    </location>
    <ligand>
        <name>[4Fe-4S] cluster</name>
        <dbReference type="ChEBI" id="CHEBI:49883"/>
    </ligand>
</feature>
<dbReference type="InterPro" id="IPR004511">
    <property type="entry name" value="PAPS/APS_Rdtase"/>
</dbReference>
<keyword evidence="2 10" id="KW-0963">Cytoplasm</keyword>
<dbReference type="Proteomes" id="UP001579974">
    <property type="component" value="Unassembled WGS sequence"/>
</dbReference>
<comment type="cofactor">
    <cofactor evidence="10">
        <name>[4Fe-4S] cluster</name>
        <dbReference type="ChEBI" id="CHEBI:49883"/>
    </cofactor>
    <text evidence="10">Binds 1 [4Fe-4S] cluster per subunit.</text>
</comment>
<name>A0ABV5ABS5_9BACL</name>
<evidence type="ECO:0000313" key="13">
    <source>
        <dbReference type="Proteomes" id="UP001579974"/>
    </source>
</evidence>
<keyword evidence="10" id="KW-0411">Iron-sulfur</keyword>
<comment type="caution">
    <text evidence="12">The sequence shown here is derived from an EMBL/GenBank/DDBJ whole genome shotgun (WGS) entry which is preliminary data.</text>
</comment>
<evidence type="ECO:0000256" key="7">
    <source>
        <dbReference type="ARBA" id="ARBA00029514"/>
    </source>
</evidence>
<evidence type="ECO:0000256" key="3">
    <source>
        <dbReference type="ARBA" id="ARBA00023002"/>
    </source>
</evidence>
<evidence type="ECO:0000256" key="9">
    <source>
        <dbReference type="ARBA" id="ARBA00032041"/>
    </source>
</evidence>
<dbReference type="EC" id="1.8.4.10" evidence="6 10"/>
<dbReference type="HAMAP" id="MF_00063">
    <property type="entry name" value="CysH"/>
    <property type="match status" value="1"/>
</dbReference>
<sequence length="235" mass="26864">MTTTVSTAPEWIEQLAEEFEQATPQEIIAEALRRDPNITFACSFGAEDMVLLDMLMKINPEANVFYLDTNVLFQETYDLRDRAIEKYGIPNLRQVLPALTLAEQAAKHGDELWKKDPNACCAIRKVTPLKQVLTEYDGWITGIRREQAPTRANAKVFEWDDKFGLVKVNPLVRWTEGQVWRYIKQNDVPYNPLHDQNYPSIGCLHCTRPVNPGEDPRSGRWAGFEKTECGLHPTA</sequence>
<keyword evidence="10" id="KW-0479">Metal-binding</keyword>
<dbReference type="InterPro" id="IPR014729">
    <property type="entry name" value="Rossmann-like_a/b/a_fold"/>
</dbReference>
<evidence type="ECO:0000256" key="1">
    <source>
        <dbReference type="ARBA" id="ARBA00009732"/>
    </source>
</evidence>